<keyword evidence="6 7" id="KW-0961">Cell wall biogenesis/degradation</keyword>
<keyword evidence="4 7" id="KW-0472">Membrane</keyword>
<evidence type="ECO:0000256" key="1">
    <source>
        <dbReference type="ARBA" id="ARBA00022475"/>
    </source>
</evidence>
<name>A0A1M6JSG0_PARC5</name>
<evidence type="ECO:0000256" key="2">
    <source>
        <dbReference type="ARBA" id="ARBA00022692"/>
    </source>
</evidence>
<dbReference type="Gene3D" id="3.30.1490.480">
    <property type="entry name" value="Endolytic murein transglycosylase"/>
    <property type="match status" value="1"/>
</dbReference>
<evidence type="ECO:0000256" key="7">
    <source>
        <dbReference type="HAMAP-Rule" id="MF_02065"/>
    </source>
</evidence>
<dbReference type="HAMAP" id="MF_02065">
    <property type="entry name" value="MltG"/>
    <property type="match status" value="1"/>
</dbReference>
<dbReference type="GO" id="GO:0071555">
    <property type="term" value="P:cell wall organization"/>
    <property type="evidence" value="ECO:0007669"/>
    <property type="project" value="UniProtKB-KW"/>
</dbReference>
<keyword evidence="9" id="KW-1185">Reference proteome</keyword>
<feature type="site" description="Important for catalytic activity" evidence="7">
    <location>
        <position position="235"/>
    </location>
</feature>
<keyword evidence="1 7" id="KW-1003">Cell membrane</keyword>
<dbReference type="GO" id="GO:0008932">
    <property type="term" value="F:lytic endotransglycosylase activity"/>
    <property type="evidence" value="ECO:0007669"/>
    <property type="project" value="UniProtKB-UniRule"/>
</dbReference>
<evidence type="ECO:0000313" key="8">
    <source>
        <dbReference type="EMBL" id="SHJ49628.1"/>
    </source>
</evidence>
<protein>
    <recommendedName>
        <fullName evidence="7">Endolytic murein transglycosylase</fullName>
        <ecNumber evidence="7">4.2.2.29</ecNumber>
    </recommendedName>
    <alternativeName>
        <fullName evidence="7">Peptidoglycan lytic transglycosylase</fullName>
    </alternativeName>
    <alternativeName>
        <fullName evidence="7">Peptidoglycan polymerization terminase</fullName>
    </alternativeName>
</protein>
<dbReference type="AlphaFoldDB" id="A0A1M6JSG0"/>
<organism evidence="8 9">
    <name type="scientific">Paramaledivibacter caminithermalis (strain DSM 15212 / CIP 107654 / DViRD3)</name>
    <name type="common">Clostridium caminithermale</name>
    <dbReference type="NCBI Taxonomy" id="1121301"/>
    <lineage>
        <taxon>Bacteria</taxon>
        <taxon>Bacillati</taxon>
        <taxon>Bacillota</taxon>
        <taxon>Clostridia</taxon>
        <taxon>Peptostreptococcales</taxon>
        <taxon>Caminicellaceae</taxon>
        <taxon>Paramaledivibacter</taxon>
    </lineage>
</organism>
<dbReference type="InterPro" id="IPR003770">
    <property type="entry name" value="MLTG-like"/>
</dbReference>
<evidence type="ECO:0000256" key="4">
    <source>
        <dbReference type="ARBA" id="ARBA00023136"/>
    </source>
</evidence>
<dbReference type="PANTHER" id="PTHR30518">
    <property type="entry name" value="ENDOLYTIC MUREIN TRANSGLYCOSYLASE"/>
    <property type="match status" value="1"/>
</dbReference>
<dbReference type="STRING" id="1121301.SAMN02745912_00128"/>
<proteinExistence type="inferred from homology"/>
<keyword evidence="2 7" id="KW-0812">Transmembrane</keyword>
<dbReference type="Proteomes" id="UP000184465">
    <property type="component" value="Unassembled WGS sequence"/>
</dbReference>
<dbReference type="GO" id="GO:0009252">
    <property type="term" value="P:peptidoglycan biosynthetic process"/>
    <property type="evidence" value="ECO:0007669"/>
    <property type="project" value="UniProtKB-UniRule"/>
</dbReference>
<sequence length="346" mass="40137">MKTSTKKTRRIIGKIRMSLLIFLIICAYSGYQYFISLGFPVDKNSTDNILINIPKGASSSKIASILKDKNVIKNELYFKFISKQRKIGGKYQAGEYELNKAMNIDEIINKLIKGDIYVEAVKITIPEGFELKQIVDRLVNNDELNINREQLIDIIENKDFEFKFLKEIPKGKNRLEGFLFPDTYLFKKDISEEEIVFKMLNRFDEIFQNEYYKRAKELDMSIKDVITLASIIEREARVDKERKIISSVFHNRLKKDMLLQSCATVQYILGERKQNLTYQDLEIDSQYNTYIYKGLPPKPIASPGKASIEAALYPDDTSYLYFVAKGDGSHVFSRTYSEHLKAKNNN</sequence>
<evidence type="ECO:0000313" key="9">
    <source>
        <dbReference type="Proteomes" id="UP000184465"/>
    </source>
</evidence>
<feature type="transmembrane region" description="Helical" evidence="7">
    <location>
        <begin position="20"/>
        <end position="39"/>
    </location>
</feature>
<accession>A0A1M6JSG0</accession>
<gene>
    <name evidence="7" type="primary">mltG</name>
    <name evidence="8" type="ORF">SAMN02745912_00128</name>
</gene>
<dbReference type="Gene3D" id="3.30.160.60">
    <property type="entry name" value="Classic Zinc Finger"/>
    <property type="match status" value="1"/>
</dbReference>
<keyword evidence="3 7" id="KW-1133">Transmembrane helix</keyword>
<dbReference type="RefSeq" id="WP_073146409.1">
    <property type="nucleotide sequence ID" value="NZ_FRAG01000001.1"/>
</dbReference>
<dbReference type="EMBL" id="FRAG01000001">
    <property type="protein sequence ID" value="SHJ49628.1"/>
    <property type="molecule type" value="Genomic_DNA"/>
</dbReference>
<comment type="function">
    <text evidence="7">Functions as a peptidoglycan terminase that cleaves nascent peptidoglycan strands endolytically to terminate their elongation.</text>
</comment>
<dbReference type="PANTHER" id="PTHR30518:SF2">
    <property type="entry name" value="ENDOLYTIC MUREIN TRANSGLYCOSYLASE"/>
    <property type="match status" value="1"/>
</dbReference>
<keyword evidence="5 7" id="KW-0456">Lyase</keyword>
<comment type="catalytic activity">
    <reaction evidence="7">
        <text>a peptidoglycan chain = a peptidoglycan chain with N-acetyl-1,6-anhydromuramyl-[peptide] at the reducing end + a peptidoglycan chain with N-acetylglucosamine at the non-reducing end.</text>
        <dbReference type="EC" id="4.2.2.29"/>
    </reaction>
</comment>
<comment type="similarity">
    <text evidence="7">Belongs to the transglycosylase MltG family.</text>
</comment>
<dbReference type="GO" id="GO:0005886">
    <property type="term" value="C:plasma membrane"/>
    <property type="evidence" value="ECO:0007669"/>
    <property type="project" value="UniProtKB-SubCell"/>
</dbReference>
<evidence type="ECO:0000256" key="6">
    <source>
        <dbReference type="ARBA" id="ARBA00023316"/>
    </source>
</evidence>
<dbReference type="CDD" id="cd08010">
    <property type="entry name" value="MltG_like"/>
    <property type="match status" value="1"/>
</dbReference>
<dbReference type="NCBIfam" id="TIGR00247">
    <property type="entry name" value="endolytic transglycosylase MltG"/>
    <property type="match status" value="1"/>
</dbReference>
<comment type="subcellular location">
    <subcellularLocation>
        <location evidence="7">Cell membrane</location>
        <topology evidence="7">Single-pass membrane protein</topology>
    </subcellularLocation>
</comment>
<dbReference type="EC" id="4.2.2.29" evidence="7"/>
<dbReference type="Pfam" id="PF02618">
    <property type="entry name" value="YceG"/>
    <property type="match status" value="1"/>
</dbReference>
<reference evidence="9" key="1">
    <citation type="submission" date="2016-11" db="EMBL/GenBank/DDBJ databases">
        <authorList>
            <person name="Varghese N."/>
            <person name="Submissions S."/>
        </authorList>
    </citation>
    <scope>NUCLEOTIDE SEQUENCE [LARGE SCALE GENOMIC DNA]</scope>
    <source>
        <strain evidence="9">DSM 15212 / CIP 107654 / DViRD3</strain>
    </source>
</reference>
<evidence type="ECO:0000256" key="3">
    <source>
        <dbReference type="ARBA" id="ARBA00022989"/>
    </source>
</evidence>
<evidence type="ECO:0000256" key="5">
    <source>
        <dbReference type="ARBA" id="ARBA00023239"/>
    </source>
</evidence>